<keyword evidence="1" id="KW-0055">Arginine biosynthesis</keyword>
<name>X1GQ51_9ZZZZ</name>
<feature type="non-terminal residue" evidence="3">
    <location>
        <position position="78"/>
    </location>
</feature>
<dbReference type="CDD" id="cd17895">
    <property type="entry name" value="AGPR_1_N"/>
    <property type="match status" value="1"/>
</dbReference>
<evidence type="ECO:0000313" key="3">
    <source>
        <dbReference type="EMBL" id="GAH43749.1"/>
    </source>
</evidence>
<evidence type="ECO:0000259" key="2">
    <source>
        <dbReference type="Pfam" id="PF01118"/>
    </source>
</evidence>
<dbReference type="PANTHER" id="PTHR32338">
    <property type="entry name" value="N-ACETYL-GAMMA-GLUTAMYL-PHOSPHATE REDUCTASE, CHLOROPLASTIC-RELATED-RELATED"/>
    <property type="match status" value="1"/>
</dbReference>
<accession>X1GQ51</accession>
<dbReference type="EMBL" id="BARU01005972">
    <property type="protein sequence ID" value="GAH43749.1"/>
    <property type="molecule type" value="Genomic_DNA"/>
</dbReference>
<proteinExistence type="predicted"/>
<dbReference type="GO" id="GO:0051287">
    <property type="term" value="F:NAD binding"/>
    <property type="evidence" value="ECO:0007669"/>
    <property type="project" value="InterPro"/>
</dbReference>
<dbReference type="GO" id="GO:0006526">
    <property type="term" value="P:L-arginine biosynthetic process"/>
    <property type="evidence" value="ECO:0007669"/>
    <property type="project" value="UniProtKB-KW"/>
</dbReference>
<comment type="caution">
    <text evidence="3">The sequence shown here is derived from an EMBL/GenBank/DDBJ whole genome shotgun (WGS) entry which is preliminary data.</text>
</comment>
<dbReference type="GO" id="GO:0016620">
    <property type="term" value="F:oxidoreductase activity, acting on the aldehyde or oxo group of donors, NAD or NADP as acceptor"/>
    <property type="evidence" value="ECO:0007669"/>
    <property type="project" value="InterPro"/>
</dbReference>
<keyword evidence="1" id="KW-0028">Amino-acid biosynthesis</keyword>
<sequence length="78" mass="8814">MQKLEVSIVGSTGYTGKELIKILLNHKEVELVHLTSTTYVGKNINKIFPEFLNKLDKKLINLDLKLISQNSDLVFTAL</sequence>
<dbReference type="InterPro" id="IPR050085">
    <property type="entry name" value="AGPR"/>
</dbReference>
<dbReference type="Gene3D" id="3.40.50.720">
    <property type="entry name" value="NAD(P)-binding Rossmann-like Domain"/>
    <property type="match status" value="1"/>
</dbReference>
<reference evidence="3" key="1">
    <citation type="journal article" date="2014" name="Front. Microbiol.">
        <title>High frequency of phylogenetically diverse reductive dehalogenase-homologous genes in deep subseafloor sedimentary metagenomes.</title>
        <authorList>
            <person name="Kawai M."/>
            <person name="Futagami T."/>
            <person name="Toyoda A."/>
            <person name="Takaki Y."/>
            <person name="Nishi S."/>
            <person name="Hori S."/>
            <person name="Arai W."/>
            <person name="Tsubouchi T."/>
            <person name="Morono Y."/>
            <person name="Uchiyama I."/>
            <person name="Ito T."/>
            <person name="Fujiyama A."/>
            <person name="Inagaki F."/>
            <person name="Takami H."/>
        </authorList>
    </citation>
    <scope>NUCLEOTIDE SEQUENCE</scope>
    <source>
        <strain evidence="3">Expedition CK06-06</strain>
    </source>
</reference>
<gene>
    <name evidence="3" type="ORF">S03H2_11724</name>
</gene>
<protein>
    <recommendedName>
        <fullName evidence="2">Semialdehyde dehydrogenase NAD-binding domain-containing protein</fullName>
    </recommendedName>
</protein>
<organism evidence="3">
    <name type="scientific">marine sediment metagenome</name>
    <dbReference type="NCBI Taxonomy" id="412755"/>
    <lineage>
        <taxon>unclassified sequences</taxon>
        <taxon>metagenomes</taxon>
        <taxon>ecological metagenomes</taxon>
    </lineage>
</organism>
<dbReference type="PANTHER" id="PTHR32338:SF10">
    <property type="entry name" value="N-ACETYL-GAMMA-GLUTAMYL-PHOSPHATE REDUCTASE, CHLOROPLASTIC-RELATED"/>
    <property type="match status" value="1"/>
</dbReference>
<dbReference type="InterPro" id="IPR036291">
    <property type="entry name" value="NAD(P)-bd_dom_sf"/>
</dbReference>
<dbReference type="SUPFAM" id="SSF51735">
    <property type="entry name" value="NAD(P)-binding Rossmann-fold domains"/>
    <property type="match status" value="1"/>
</dbReference>
<dbReference type="AlphaFoldDB" id="X1GQ51"/>
<feature type="domain" description="Semialdehyde dehydrogenase NAD-binding" evidence="2">
    <location>
        <begin position="6"/>
        <end position="78"/>
    </location>
</feature>
<evidence type="ECO:0000256" key="1">
    <source>
        <dbReference type="ARBA" id="ARBA00022571"/>
    </source>
</evidence>
<dbReference type="InterPro" id="IPR000534">
    <property type="entry name" value="Semialdehyde_DH_NAD-bd"/>
</dbReference>
<dbReference type="Pfam" id="PF01118">
    <property type="entry name" value="Semialdhyde_dh"/>
    <property type="match status" value="1"/>
</dbReference>